<gene>
    <name evidence="1" type="ORF">QB898_04135</name>
</gene>
<sequence length="63" mass="7134">MPIKPPPTTWHCPKCQWRKTVSPKSDALQAGVEWFDHCPQCGCRELESREATALERIAASLKL</sequence>
<evidence type="ECO:0000313" key="1">
    <source>
        <dbReference type="EMBL" id="MDG9698916.1"/>
    </source>
</evidence>
<dbReference type="AlphaFoldDB" id="A0AAW6RKV0"/>
<keyword evidence="2" id="KW-1185">Reference proteome</keyword>
<dbReference type="EMBL" id="JARVII010000005">
    <property type="protein sequence ID" value="MDG9698916.1"/>
    <property type="molecule type" value="Genomic_DNA"/>
</dbReference>
<proteinExistence type="predicted"/>
<comment type="caution">
    <text evidence="1">The sequence shown here is derived from an EMBL/GenBank/DDBJ whole genome shotgun (WGS) entry which is preliminary data.</text>
</comment>
<accession>A0AAW6RKV0</accession>
<name>A0AAW6RKV0_9BURK</name>
<evidence type="ECO:0000313" key="2">
    <source>
        <dbReference type="Proteomes" id="UP001237156"/>
    </source>
</evidence>
<dbReference type="Proteomes" id="UP001237156">
    <property type="component" value="Unassembled WGS sequence"/>
</dbReference>
<protein>
    <submittedName>
        <fullName evidence="1">Uncharacterized protein</fullName>
    </submittedName>
</protein>
<reference evidence="1 2" key="1">
    <citation type="submission" date="2023-04" db="EMBL/GenBank/DDBJ databases">
        <title>Ottowia paracancer sp. nov., isolated from human stomach.</title>
        <authorList>
            <person name="Song Y."/>
        </authorList>
    </citation>
    <scope>NUCLEOTIDE SEQUENCE [LARGE SCALE GENOMIC DNA]</scope>
    <source>
        <strain evidence="1 2">10c7w1</strain>
    </source>
</reference>
<dbReference type="RefSeq" id="WP_050714474.1">
    <property type="nucleotide sequence ID" value="NZ_JARVII010000005.1"/>
</dbReference>
<organism evidence="1 2">
    <name type="scientific">Ottowia cancrivicina</name>
    <dbReference type="NCBI Taxonomy" id="3040346"/>
    <lineage>
        <taxon>Bacteria</taxon>
        <taxon>Pseudomonadati</taxon>
        <taxon>Pseudomonadota</taxon>
        <taxon>Betaproteobacteria</taxon>
        <taxon>Burkholderiales</taxon>
        <taxon>Comamonadaceae</taxon>
        <taxon>Ottowia</taxon>
    </lineage>
</organism>